<feature type="non-terminal residue" evidence="1">
    <location>
        <position position="1"/>
    </location>
</feature>
<dbReference type="AlphaFoldDB" id="T1CK09"/>
<evidence type="ECO:0008006" key="2">
    <source>
        <dbReference type="Google" id="ProtNLM"/>
    </source>
</evidence>
<evidence type="ECO:0000313" key="1">
    <source>
        <dbReference type="EMBL" id="EQD68245.1"/>
    </source>
</evidence>
<accession>T1CK09</accession>
<proteinExistence type="predicted"/>
<protein>
    <recommendedName>
        <fullName evidence="2">Transposase</fullName>
    </recommendedName>
</protein>
<gene>
    <name evidence="1" type="ORF">B1B_05635</name>
</gene>
<dbReference type="EMBL" id="AUZY01003578">
    <property type="protein sequence ID" value="EQD68245.1"/>
    <property type="molecule type" value="Genomic_DNA"/>
</dbReference>
<reference evidence="1" key="1">
    <citation type="submission" date="2013-08" db="EMBL/GenBank/DDBJ databases">
        <authorList>
            <person name="Mendez C."/>
            <person name="Richter M."/>
            <person name="Ferrer M."/>
            <person name="Sanchez J."/>
        </authorList>
    </citation>
    <scope>NUCLEOTIDE SEQUENCE</scope>
</reference>
<reference evidence="1" key="2">
    <citation type="journal article" date="2014" name="ISME J.">
        <title>Microbial stratification in low pH oxic and suboxic macroscopic growths along an acid mine drainage.</title>
        <authorList>
            <person name="Mendez-Garcia C."/>
            <person name="Mesa V."/>
            <person name="Sprenger R.R."/>
            <person name="Richter M."/>
            <person name="Diez M.S."/>
            <person name="Solano J."/>
            <person name="Bargiela R."/>
            <person name="Golyshina O.V."/>
            <person name="Manteca A."/>
            <person name="Ramos J.L."/>
            <person name="Gallego J.R."/>
            <person name="Llorente I."/>
            <person name="Martins Dos Santos V.A."/>
            <person name="Jensen O.N."/>
            <person name="Pelaez A.I."/>
            <person name="Sanchez J."/>
            <person name="Ferrer M."/>
        </authorList>
    </citation>
    <scope>NUCLEOTIDE SEQUENCE</scope>
</reference>
<comment type="caution">
    <text evidence="1">The sequence shown here is derived from an EMBL/GenBank/DDBJ whole genome shotgun (WGS) entry which is preliminary data.</text>
</comment>
<organism evidence="1">
    <name type="scientific">mine drainage metagenome</name>
    <dbReference type="NCBI Taxonomy" id="410659"/>
    <lineage>
        <taxon>unclassified sequences</taxon>
        <taxon>metagenomes</taxon>
        <taxon>ecological metagenomes</taxon>
    </lineage>
</organism>
<name>T1CK09_9ZZZZ</name>
<sequence>VIELILNEVQGILREWAQDEVAQVAEQDMDAMEQSVQALLRLVGGRLMGTLVEASVARREKTPVSCPRCERPMRLVNQRRKRDMRGLVGDFAFARPYYQCRACGGGLAPDDERLGIGVVGYTPALSRVAALMVTEVPFRTGGAGHVRDLGGDVRRGGHLPCGRGSRRRG</sequence>